<name>A0ACC1TE01_9APHY</name>
<evidence type="ECO:0000313" key="2">
    <source>
        <dbReference type="Proteomes" id="UP001148662"/>
    </source>
</evidence>
<reference evidence="1" key="1">
    <citation type="submission" date="2022-07" db="EMBL/GenBank/DDBJ databases">
        <title>Genome Sequence of Phlebia brevispora.</title>
        <authorList>
            <person name="Buettner E."/>
        </authorList>
    </citation>
    <scope>NUCLEOTIDE SEQUENCE</scope>
    <source>
        <strain evidence="1">MPL23</strain>
    </source>
</reference>
<sequence>MNTFTCYDALFIPAEADGAKHHPKIVALYTSPLVFDYAVGHESTTDAEVYRAGRIPHPEVLMKDIGENLGPRGWRYQVLEALEGMHIKLDKPYIIFFPFVSRDGFPFPINQYAQDAQSKYYKEAVAWRGDLIVAKYKDLGYTAMENISMADLPLIKNYLSTSGCNRGLTVQK</sequence>
<protein>
    <submittedName>
        <fullName evidence="1">Uncharacterized protein</fullName>
    </submittedName>
</protein>
<comment type="caution">
    <text evidence="1">The sequence shown here is derived from an EMBL/GenBank/DDBJ whole genome shotgun (WGS) entry which is preliminary data.</text>
</comment>
<dbReference type="Proteomes" id="UP001148662">
    <property type="component" value="Unassembled WGS sequence"/>
</dbReference>
<proteinExistence type="predicted"/>
<gene>
    <name evidence="1" type="ORF">NM688_g672</name>
</gene>
<keyword evidence="2" id="KW-1185">Reference proteome</keyword>
<organism evidence="1 2">
    <name type="scientific">Phlebia brevispora</name>
    <dbReference type="NCBI Taxonomy" id="194682"/>
    <lineage>
        <taxon>Eukaryota</taxon>
        <taxon>Fungi</taxon>
        <taxon>Dikarya</taxon>
        <taxon>Basidiomycota</taxon>
        <taxon>Agaricomycotina</taxon>
        <taxon>Agaricomycetes</taxon>
        <taxon>Polyporales</taxon>
        <taxon>Meruliaceae</taxon>
        <taxon>Phlebia</taxon>
    </lineage>
</organism>
<evidence type="ECO:0000313" key="1">
    <source>
        <dbReference type="EMBL" id="KAJ3558872.1"/>
    </source>
</evidence>
<accession>A0ACC1TE01</accession>
<dbReference type="EMBL" id="JANHOG010000061">
    <property type="protein sequence ID" value="KAJ3558872.1"/>
    <property type="molecule type" value="Genomic_DNA"/>
</dbReference>